<gene>
    <name evidence="1" type="ORF">PHYPA_012930</name>
</gene>
<dbReference type="Proteomes" id="UP000006727">
    <property type="component" value="Chromosome 9"/>
</dbReference>
<protein>
    <submittedName>
        <fullName evidence="1 2">Uncharacterized protein</fullName>
    </submittedName>
</protein>
<reference evidence="1 3" key="2">
    <citation type="journal article" date="2018" name="Plant J.">
        <title>The Physcomitrella patens chromosome-scale assembly reveals moss genome structure and evolution.</title>
        <authorList>
            <person name="Lang D."/>
            <person name="Ullrich K.K."/>
            <person name="Murat F."/>
            <person name="Fuchs J."/>
            <person name="Jenkins J."/>
            <person name="Haas F.B."/>
            <person name="Piednoel M."/>
            <person name="Gundlach H."/>
            <person name="Van Bel M."/>
            <person name="Meyberg R."/>
            <person name="Vives C."/>
            <person name="Morata J."/>
            <person name="Symeonidi A."/>
            <person name="Hiss M."/>
            <person name="Muchero W."/>
            <person name="Kamisugi Y."/>
            <person name="Saleh O."/>
            <person name="Blanc G."/>
            <person name="Decker E.L."/>
            <person name="van Gessel N."/>
            <person name="Grimwood J."/>
            <person name="Hayes R.D."/>
            <person name="Graham S.W."/>
            <person name="Gunter L.E."/>
            <person name="McDaniel S.F."/>
            <person name="Hoernstein S.N.W."/>
            <person name="Larsson A."/>
            <person name="Li F.W."/>
            <person name="Perroud P.F."/>
            <person name="Phillips J."/>
            <person name="Ranjan P."/>
            <person name="Rokshar D.S."/>
            <person name="Rothfels C.J."/>
            <person name="Schneider L."/>
            <person name="Shu S."/>
            <person name="Stevenson D.W."/>
            <person name="Thummler F."/>
            <person name="Tillich M."/>
            <person name="Villarreal Aguilar J.C."/>
            <person name="Widiez T."/>
            <person name="Wong G.K."/>
            <person name="Wymore A."/>
            <person name="Zhang Y."/>
            <person name="Zimmer A.D."/>
            <person name="Quatrano R.S."/>
            <person name="Mayer K.F.X."/>
            <person name="Goodstein D."/>
            <person name="Casacuberta J.M."/>
            <person name="Vandepoele K."/>
            <person name="Reski R."/>
            <person name="Cuming A.C."/>
            <person name="Tuskan G.A."/>
            <person name="Maumus F."/>
            <person name="Salse J."/>
            <person name="Schmutz J."/>
            <person name="Rensing S.A."/>
        </authorList>
    </citation>
    <scope>NUCLEOTIDE SEQUENCE [LARGE SCALE GENOMIC DNA]</scope>
    <source>
        <strain evidence="2 3">cv. Gransden 2004</strain>
    </source>
</reference>
<sequence>MFEDAIASQLANSGKELCTEMELIRQRSSTLKQQEIKCRRNHVNLVKQPC</sequence>
<evidence type="ECO:0000313" key="2">
    <source>
        <dbReference type="EnsemblPlants" id="Pp3c9_19580V3.1"/>
    </source>
</evidence>
<accession>A0A2K1K3V7</accession>
<reference evidence="1 3" key="1">
    <citation type="journal article" date="2008" name="Science">
        <title>The Physcomitrella genome reveals evolutionary insights into the conquest of land by plants.</title>
        <authorList>
            <person name="Rensing S."/>
            <person name="Lang D."/>
            <person name="Zimmer A."/>
            <person name="Terry A."/>
            <person name="Salamov A."/>
            <person name="Shapiro H."/>
            <person name="Nishiyama T."/>
            <person name="Perroud P.-F."/>
            <person name="Lindquist E."/>
            <person name="Kamisugi Y."/>
            <person name="Tanahashi T."/>
            <person name="Sakakibara K."/>
            <person name="Fujita T."/>
            <person name="Oishi K."/>
            <person name="Shin-I T."/>
            <person name="Kuroki Y."/>
            <person name="Toyoda A."/>
            <person name="Suzuki Y."/>
            <person name="Hashimoto A."/>
            <person name="Yamaguchi K."/>
            <person name="Sugano A."/>
            <person name="Kohara Y."/>
            <person name="Fujiyama A."/>
            <person name="Anterola A."/>
            <person name="Aoki S."/>
            <person name="Ashton N."/>
            <person name="Barbazuk W.B."/>
            <person name="Barker E."/>
            <person name="Bennetzen J."/>
            <person name="Bezanilla M."/>
            <person name="Blankenship R."/>
            <person name="Cho S.H."/>
            <person name="Dutcher S."/>
            <person name="Estelle M."/>
            <person name="Fawcett J.A."/>
            <person name="Gundlach H."/>
            <person name="Hanada K."/>
            <person name="Heyl A."/>
            <person name="Hicks K.A."/>
            <person name="Hugh J."/>
            <person name="Lohr M."/>
            <person name="Mayer K."/>
            <person name="Melkozernov A."/>
            <person name="Murata T."/>
            <person name="Nelson D."/>
            <person name="Pils B."/>
            <person name="Prigge M."/>
            <person name="Reiss B."/>
            <person name="Renner T."/>
            <person name="Rombauts S."/>
            <person name="Rushton P."/>
            <person name="Sanderfoot A."/>
            <person name="Schween G."/>
            <person name="Shiu S.-H."/>
            <person name="Stueber K."/>
            <person name="Theodoulou F.L."/>
            <person name="Tu H."/>
            <person name="Van de Peer Y."/>
            <person name="Verrier P.J."/>
            <person name="Waters E."/>
            <person name="Wood A."/>
            <person name="Yang L."/>
            <person name="Cove D."/>
            <person name="Cuming A."/>
            <person name="Hasebe M."/>
            <person name="Lucas S."/>
            <person name="Mishler D.B."/>
            <person name="Reski R."/>
            <person name="Grigoriev I."/>
            <person name="Quatrano R.S."/>
            <person name="Boore J.L."/>
        </authorList>
    </citation>
    <scope>NUCLEOTIDE SEQUENCE [LARGE SCALE GENOMIC DNA]</scope>
    <source>
        <strain evidence="2 3">cv. Gransden 2004</strain>
    </source>
</reference>
<dbReference type="EMBL" id="ABEU02000009">
    <property type="protein sequence ID" value="PNR48454.1"/>
    <property type="molecule type" value="Genomic_DNA"/>
</dbReference>
<dbReference type="Gramene" id="Pp3c9_19580V3.1">
    <property type="protein sequence ID" value="Pp3c9_19580V3.1"/>
    <property type="gene ID" value="Pp3c9_19580"/>
</dbReference>
<evidence type="ECO:0000313" key="3">
    <source>
        <dbReference type="Proteomes" id="UP000006727"/>
    </source>
</evidence>
<dbReference type="EnsemblPlants" id="Pp3c9_19580V3.1">
    <property type="protein sequence ID" value="Pp3c9_19580V3.1"/>
    <property type="gene ID" value="Pp3c9_19580"/>
</dbReference>
<evidence type="ECO:0000313" key="1">
    <source>
        <dbReference type="EMBL" id="PNR48454.1"/>
    </source>
</evidence>
<proteinExistence type="predicted"/>
<dbReference type="PaxDb" id="3218-PP1S89_55V6.1"/>
<dbReference type="AlphaFoldDB" id="A0A2K1K3V7"/>
<keyword evidence="3" id="KW-1185">Reference proteome</keyword>
<reference evidence="2" key="3">
    <citation type="submission" date="2020-12" db="UniProtKB">
        <authorList>
            <consortium name="EnsemblPlants"/>
        </authorList>
    </citation>
    <scope>IDENTIFICATION</scope>
</reference>
<dbReference type="InParanoid" id="A0A2K1K3V7"/>
<organism evidence="1">
    <name type="scientific">Physcomitrium patens</name>
    <name type="common">Spreading-leaved earth moss</name>
    <name type="synonym">Physcomitrella patens</name>
    <dbReference type="NCBI Taxonomy" id="3218"/>
    <lineage>
        <taxon>Eukaryota</taxon>
        <taxon>Viridiplantae</taxon>
        <taxon>Streptophyta</taxon>
        <taxon>Embryophyta</taxon>
        <taxon>Bryophyta</taxon>
        <taxon>Bryophytina</taxon>
        <taxon>Bryopsida</taxon>
        <taxon>Funariidae</taxon>
        <taxon>Funariales</taxon>
        <taxon>Funariaceae</taxon>
        <taxon>Physcomitrium</taxon>
    </lineage>
</organism>
<name>A0A2K1K3V7_PHYPA</name>